<dbReference type="InterPro" id="IPR039422">
    <property type="entry name" value="MarR/SlyA-like"/>
</dbReference>
<protein>
    <submittedName>
        <fullName evidence="2">DNA-binding transcriptional regulator, MarR family</fullName>
    </submittedName>
</protein>
<dbReference type="PROSITE" id="PS50995">
    <property type="entry name" value="HTH_MARR_2"/>
    <property type="match status" value="1"/>
</dbReference>
<proteinExistence type="predicted"/>
<reference evidence="3" key="1">
    <citation type="submission" date="2017-09" db="EMBL/GenBank/DDBJ databases">
        <authorList>
            <person name="Varghese N."/>
            <person name="Submissions S."/>
        </authorList>
    </citation>
    <scope>NUCLEOTIDE SEQUENCE [LARGE SCALE GENOMIC DNA]</scope>
    <source>
        <strain evidence="3">C7</strain>
    </source>
</reference>
<dbReference type="InterPro" id="IPR036390">
    <property type="entry name" value="WH_DNA-bd_sf"/>
</dbReference>
<dbReference type="GO" id="GO:0003677">
    <property type="term" value="F:DNA binding"/>
    <property type="evidence" value="ECO:0007669"/>
    <property type="project" value="UniProtKB-KW"/>
</dbReference>
<evidence type="ECO:0000313" key="2">
    <source>
        <dbReference type="EMBL" id="SOH94959.1"/>
    </source>
</evidence>
<dbReference type="Pfam" id="PF12802">
    <property type="entry name" value="MarR_2"/>
    <property type="match status" value="1"/>
</dbReference>
<dbReference type="AlphaFoldDB" id="A0A2C9CWZ3"/>
<dbReference type="PRINTS" id="PR00598">
    <property type="entry name" value="HTHMARR"/>
</dbReference>
<dbReference type="SMART" id="SM00347">
    <property type="entry name" value="HTH_MARR"/>
    <property type="match status" value="1"/>
</dbReference>
<organism evidence="2 3">
    <name type="scientific">Pontivivens marinum</name>
    <dbReference type="NCBI Taxonomy" id="1690039"/>
    <lineage>
        <taxon>Bacteria</taxon>
        <taxon>Pseudomonadati</taxon>
        <taxon>Pseudomonadota</taxon>
        <taxon>Alphaproteobacteria</taxon>
        <taxon>Rhodobacterales</taxon>
        <taxon>Paracoccaceae</taxon>
        <taxon>Pontivivens</taxon>
    </lineage>
</organism>
<feature type="domain" description="HTH marR-type" evidence="1">
    <location>
        <begin position="15"/>
        <end position="146"/>
    </location>
</feature>
<evidence type="ECO:0000259" key="1">
    <source>
        <dbReference type="PROSITE" id="PS50995"/>
    </source>
</evidence>
<dbReference type="OrthoDB" id="9814496at2"/>
<dbReference type="GO" id="GO:0003700">
    <property type="term" value="F:DNA-binding transcription factor activity"/>
    <property type="evidence" value="ECO:0007669"/>
    <property type="project" value="InterPro"/>
</dbReference>
<sequence length="149" mass="16714">MMNSSEQPEHHYDLDTQIGFRLRLAMQRHAEIFFNVMETGLTQAQYATLARLYLVGSCSQNQLGRSVALDSASIVGVVNRLKASGLLTRTRDEVDRRRMIISLTDEGRALVERVIPLAKQANEATLAKLDTAERMMLVHLLNKLTADDS</sequence>
<accession>A0A2C9CWZ3</accession>
<gene>
    <name evidence="2" type="ORF">SAMN06273572_106110</name>
</gene>
<dbReference type="InterPro" id="IPR036388">
    <property type="entry name" value="WH-like_DNA-bd_sf"/>
</dbReference>
<dbReference type="PANTHER" id="PTHR33164">
    <property type="entry name" value="TRANSCRIPTIONAL REGULATOR, MARR FAMILY"/>
    <property type="match status" value="1"/>
</dbReference>
<dbReference type="GO" id="GO:0006950">
    <property type="term" value="P:response to stress"/>
    <property type="evidence" value="ECO:0007669"/>
    <property type="project" value="TreeGrafter"/>
</dbReference>
<dbReference type="SUPFAM" id="SSF46785">
    <property type="entry name" value="Winged helix' DNA-binding domain"/>
    <property type="match status" value="1"/>
</dbReference>
<keyword evidence="3" id="KW-1185">Reference proteome</keyword>
<dbReference type="Proteomes" id="UP000220034">
    <property type="component" value="Unassembled WGS sequence"/>
</dbReference>
<evidence type="ECO:0000313" key="3">
    <source>
        <dbReference type="Proteomes" id="UP000220034"/>
    </source>
</evidence>
<dbReference type="InterPro" id="IPR000835">
    <property type="entry name" value="HTH_MarR-typ"/>
</dbReference>
<dbReference type="EMBL" id="OCTN01000006">
    <property type="protein sequence ID" value="SOH94959.1"/>
    <property type="molecule type" value="Genomic_DNA"/>
</dbReference>
<keyword evidence="2" id="KW-0238">DNA-binding</keyword>
<name>A0A2C9CWZ3_9RHOB</name>
<dbReference type="RefSeq" id="WP_097931035.1">
    <property type="nucleotide sequence ID" value="NZ_OCTN01000006.1"/>
</dbReference>
<dbReference type="PANTHER" id="PTHR33164:SF95">
    <property type="entry name" value="TRANSCRIPTIONAL REGULATOR"/>
    <property type="match status" value="1"/>
</dbReference>
<dbReference type="Gene3D" id="1.10.10.10">
    <property type="entry name" value="Winged helix-like DNA-binding domain superfamily/Winged helix DNA-binding domain"/>
    <property type="match status" value="1"/>
</dbReference>